<feature type="binding site" evidence="7">
    <location>
        <position position="105"/>
    </location>
    <ligand>
        <name>phosphoenolpyruvate</name>
        <dbReference type="ChEBI" id="CHEBI:58702"/>
    </ligand>
</feature>
<dbReference type="GO" id="GO:0009073">
    <property type="term" value="P:aromatic amino acid family biosynthetic process"/>
    <property type="evidence" value="ECO:0007669"/>
    <property type="project" value="UniProtKB-KW"/>
</dbReference>
<dbReference type="InterPro" id="IPR036968">
    <property type="entry name" value="Enolpyruvate_Tfrase_sf"/>
</dbReference>
<evidence type="ECO:0000313" key="9">
    <source>
        <dbReference type="EMBL" id="ADH92084.1"/>
    </source>
</evidence>
<feature type="binding site" evidence="7">
    <location>
        <position position="214"/>
    </location>
    <ligand>
        <name>3-phosphoshikimate</name>
        <dbReference type="ChEBI" id="CHEBI:145989"/>
    </ligand>
</feature>
<evidence type="ECO:0000256" key="7">
    <source>
        <dbReference type="HAMAP-Rule" id="MF_00210"/>
    </source>
</evidence>
<dbReference type="Pfam" id="PF00275">
    <property type="entry name" value="EPSP_synthase"/>
    <property type="match status" value="1"/>
</dbReference>
<dbReference type="AlphaFoldDB" id="D7BMD5"/>
<feature type="binding site" evidence="7">
    <location>
        <position position="363"/>
    </location>
    <ligand>
        <name>phosphoenolpyruvate</name>
        <dbReference type="ChEBI" id="CHEBI:58702"/>
    </ligand>
</feature>
<dbReference type="GO" id="GO:0005737">
    <property type="term" value="C:cytoplasm"/>
    <property type="evidence" value="ECO:0007669"/>
    <property type="project" value="UniProtKB-SubCell"/>
</dbReference>
<feature type="domain" description="Enolpyruvate transferase" evidence="8">
    <location>
        <begin position="17"/>
        <end position="440"/>
    </location>
</feature>
<comment type="pathway">
    <text evidence="1 7">Metabolic intermediate biosynthesis; chorismate biosynthesis; chorismate from D-erythrose 4-phosphate and phosphoenolpyruvate: step 6/7.</text>
</comment>
<proteinExistence type="inferred from homology"/>
<dbReference type="Proteomes" id="UP000000376">
    <property type="component" value="Chromosome"/>
</dbReference>
<comment type="similarity">
    <text evidence="2 7">Belongs to the EPSP synthase family.</text>
</comment>
<dbReference type="KEGG" id="ahe:Arch_0327"/>
<gene>
    <name evidence="7" type="primary">aroA</name>
    <name evidence="9" type="ordered locus">Arch_0327</name>
</gene>
<accession>D7BMD5</accession>
<reference evidence="9 10" key="1">
    <citation type="journal article" date="2010" name="Stand. Genomic Sci.">
        <title>Complete genome sequence of Arcanobacterium haemolyticum type strain (11018).</title>
        <authorList>
            <person name="Yasawong M."/>
            <person name="Teshima H."/>
            <person name="Lapidus A."/>
            <person name="Nolan M."/>
            <person name="Lucas S."/>
            <person name="Glavina Del Rio T."/>
            <person name="Tice H."/>
            <person name="Cheng J."/>
            <person name="Bruce D."/>
            <person name="Detter C."/>
            <person name="Tapia R."/>
            <person name="Han C."/>
            <person name="Goodwin L."/>
            <person name="Pitluck S."/>
            <person name="Liolios K."/>
            <person name="Ivanova N."/>
            <person name="Mavromatis K."/>
            <person name="Mikhailova N."/>
            <person name="Pati A."/>
            <person name="Chen A."/>
            <person name="Palaniappan K."/>
            <person name="Land M."/>
            <person name="Hauser L."/>
            <person name="Chang Y."/>
            <person name="Jeffries C."/>
            <person name="Rohde M."/>
            <person name="Sikorski J."/>
            <person name="Pukall R."/>
            <person name="Goker M."/>
            <person name="Woyke T."/>
            <person name="Bristow J."/>
            <person name="Eisen J."/>
            <person name="Markowitz V."/>
            <person name="Hugenholtz P."/>
            <person name="Kyrpides N."/>
            <person name="Klenk H."/>
        </authorList>
    </citation>
    <scope>NUCLEOTIDE SEQUENCE [LARGE SCALE GENOMIC DNA]</scope>
    <source>
        <strain evidence="10">ATCC 9345 / DSM 20595 / CCUG 17215 / LMG 16163 / NBRC 15585 / NCTC 8452 / 11018</strain>
    </source>
</reference>
<dbReference type="PANTHER" id="PTHR21090">
    <property type="entry name" value="AROM/DEHYDROQUINATE SYNTHASE"/>
    <property type="match status" value="1"/>
</dbReference>
<dbReference type="OrthoDB" id="9809920at2"/>
<feature type="active site" description="Proton acceptor" evidence="7">
    <location>
        <position position="332"/>
    </location>
</feature>
<dbReference type="SUPFAM" id="SSF55205">
    <property type="entry name" value="EPT/RTPC-like"/>
    <property type="match status" value="1"/>
</dbReference>
<feature type="binding site" evidence="7">
    <location>
        <position position="29"/>
    </location>
    <ligand>
        <name>phosphoenolpyruvate</name>
        <dbReference type="ChEBI" id="CHEBI:58702"/>
    </ligand>
</feature>
<protein>
    <recommendedName>
        <fullName evidence="7">3-phosphoshikimate 1-carboxyvinyltransferase</fullName>
        <ecNumber evidence="7">2.5.1.19</ecNumber>
    </recommendedName>
    <alternativeName>
        <fullName evidence="7">5-enolpyruvylshikimate-3-phosphate synthase</fullName>
        <shortName evidence="7">EPSP synthase</shortName>
        <shortName evidence="7">EPSPS</shortName>
    </alternativeName>
</protein>
<dbReference type="GO" id="GO:0009423">
    <property type="term" value="P:chorismate biosynthetic process"/>
    <property type="evidence" value="ECO:0007669"/>
    <property type="project" value="UniProtKB-UniRule"/>
</dbReference>
<keyword evidence="7" id="KW-0963">Cytoplasm</keyword>
<feature type="binding site" evidence="7">
    <location>
        <position position="185"/>
    </location>
    <ligand>
        <name>3-phosphoshikimate</name>
        <dbReference type="ChEBI" id="CHEBI:145989"/>
    </ligand>
</feature>
<keyword evidence="4 7" id="KW-0808">Transferase</keyword>
<dbReference type="InterPro" id="IPR006264">
    <property type="entry name" value="EPSP_synthase"/>
</dbReference>
<evidence type="ECO:0000259" key="8">
    <source>
        <dbReference type="Pfam" id="PF00275"/>
    </source>
</evidence>
<comment type="subunit">
    <text evidence="7">Monomer.</text>
</comment>
<dbReference type="InterPro" id="IPR001986">
    <property type="entry name" value="Enolpyruvate_Tfrase_dom"/>
</dbReference>
<evidence type="ECO:0000256" key="3">
    <source>
        <dbReference type="ARBA" id="ARBA00022605"/>
    </source>
</evidence>
<dbReference type="EMBL" id="CP002045">
    <property type="protein sequence ID" value="ADH92084.1"/>
    <property type="molecule type" value="Genomic_DNA"/>
</dbReference>
<dbReference type="CDD" id="cd01556">
    <property type="entry name" value="EPSP_synthase"/>
    <property type="match status" value="1"/>
</dbReference>
<keyword evidence="10" id="KW-1185">Reference proteome</keyword>
<feature type="binding site" evidence="7">
    <location>
        <position position="133"/>
    </location>
    <ligand>
        <name>phosphoenolpyruvate</name>
        <dbReference type="ChEBI" id="CHEBI:58702"/>
    </ligand>
</feature>
<dbReference type="PROSITE" id="PS00885">
    <property type="entry name" value="EPSP_SYNTHASE_2"/>
    <property type="match status" value="1"/>
</dbReference>
<dbReference type="eggNOG" id="COG0128">
    <property type="taxonomic scope" value="Bacteria"/>
</dbReference>
<dbReference type="RefSeq" id="WP_013169582.1">
    <property type="nucleotide sequence ID" value="NC_014218.1"/>
</dbReference>
<organism evidence="9 10">
    <name type="scientific">Arcanobacterium haemolyticum (strain ATCC 9345 / DSM 20595 / CCM 5947 / CCUG 17215 / LMG 16163 / NBRC 15585 / NCTC 8452 / 11018)</name>
    <dbReference type="NCBI Taxonomy" id="644284"/>
    <lineage>
        <taxon>Bacteria</taxon>
        <taxon>Bacillati</taxon>
        <taxon>Actinomycetota</taxon>
        <taxon>Actinomycetes</taxon>
        <taxon>Actinomycetales</taxon>
        <taxon>Actinomycetaceae</taxon>
        <taxon>Arcanobacterium</taxon>
    </lineage>
</organism>
<keyword evidence="3 7" id="KW-0028">Amino-acid biosynthesis</keyword>
<dbReference type="STRING" id="644284.Arch_0327"/>
<feature type="binding site" evidence="7">
    <location>
        <position position="30"/>
    </location>
    <ligand>
        <name>3-phosphoshikimate</name>
        <dbReference type="ChEBI" id="CHEBI:145989"/>
    </ligand>
</feature>
<evidence type="ECO:0000313" key="10">
    <source>
        <dbReference type="Proteomes" id="UP000000376"/>
    </source>
</evidence>
<feature type="binding site" evidence="7">
    <location>
        <position position="332"/>
    </location>
    <ligand>
        <name>3-phosphoshikimate</name>
        <dbReference type="ChEBI" id="CHEBI:145989"/>
    </ligand>
</feature>
<sequence>MEPGDSWWNAPYLPRTEKIHGNVRIPGSKSLTARWLVLAAIGLNPVRLAGALDSEDTRAMGNALVALGAGIEWHKNWCHVTPIPRDTNGVITVRGGAYINAGQAGTVMRFILPLAAMAHGDVTVTCADNARHRPIAGLLSALTQLGVNYTCARDVAEGTGGGFPLTIHGRGPLRGGEVSVDAAASSQFVSALLLAGPLMERGITVRNCADTLPSTPHISMTIDTLRKAGINAAGTGETWHVPHGSPNRKHITIEPDLSNAGPFLAAALVTGGRVRIENWPKKSQQPGMAYLDIFRNAGATFTWETNGPLTHLICQGHRTIWATHKDMGDLGELVPTVAAVLAFSDGVSGLSNIGHLRGHETDRIAALTETLSAIGTQPEYDPHSETLWLRRFDARYTTTDIDSHADHRIATFGAILGLRIKGLRVANMEATAKTFPTFIELWERLVADSRSYWARKRKENT</sequence>
<comment type="subcellular location">
    <subcellularLocation>
        <location evidence="7">Cytoplasm</location>
    </subcellularLocation>
</comment>
<dbReference type="Gene3D" id="3.65.10.10">
    <property type="entry name" value="Enolpyruvate transferase domain"/>
    <property type="match status" value="2"/>
</dbReference>
<dbReference type="HOGENOM" id="CLU_024321_0_0_11"/>
<feature type="binding site" evidence="7">
    <location>
        <position position="186"/>
    </location>
    <ligand>
        <name>3-phosphoshikimate</name>
        <dbReference type="ChEBI" id="CHEBI:145989"/>
    </ligand>
</feature>
<evidence type="ECO:0000256" key="2">
    <source>
        <dbReference type="ARBA" id="ARBA00009948"/>
    </source>
</evidence>
<comment type="caution">
    <text evidence="7">Lacks conserved residue(s) required for the propagation of feature annotation.</text>
</comment>
<dbReference type="GO" id="GO:0003866">
    <property type="term" value="F:3-phosphoshikimate 1-carboxyvinyltransferase activity"/>
    <property type="evidence" value="ECO:0007669"/>
    <property type="project" value="UniProtKB-UniRule"/>
</dbReference>
<name>D7BMD5_ARCHD</name>
<dbReference type="GO" id="GO:0008652">
    <property type="term" value="P:amino acid biosynthetic process"/>
    <property type="evidence" value="ECO:0007669"/>
    <property type="project" value="UniProtKB-KW"/>
</dbReference>
<feature type="binding site" evidence="7">
    <location>
        <position position="29"/>
    </location>
    <ligand>
        <name>3-phosphoshikimate</name>
        <dbReference type="ChEBI" id="CHEBI:145989"/>
    </ligand>
</feature>
<evidence type="ECO:0000256" key="4">
    <source>
        <dbReference type="ARBA" id="ARBA00022679"/>
    </source>
</evidence>
<dbReference type="PIRSF" id="PIRSF000505">
    <property type="entry name" value="EPSPS"/>
    <property type="match status" value="1"/>
</dbReference>
<feature type="binding site" evidence="7">
    <location>
        <position position="187"/>
    </location>
    <ligand>
        <name>phosphoenolpyruvate</name>
        <dbReference type="ChEBI" id="CHEBI:58702"/>
    </ligand>
</feature>
<feature type="binding site" evidence="7">
    <location>
        <position position="408"/>
    </location>
    <ligand>
        <name>phosphoenolpyruvate</name>
        <dbReference type="ChEBI" id="CHEBI:58702"/>
    </ligand>
</feature>
<feature type="binding site" evidence="7">
    <location>
        <position position="187"/>
    </location>
    <ligand>
        <name>3-phosphoshikimate</name>
        <dbReference type="ChEBI" id="CHEBI:145989"/>
    </ligand>
</feature>
<feature type="binding site" evidence="7">
    <location>
        <position position="34"/>
    </location>
    <ligand>
        <name>3-phosphoshikimate</name>
        <dbReference type="ChEBI" id="CHEBI:145989"/>
    </ligand>
</feature>
<dbReference type="EC" id="2.5.1.19" evidence="7"/>
<evidence type="ECO:0000256" key="6">
    <source>
        <dbReference type="ARBA" id="ARBA00044633"/>
    </source>
</evidence>
<dbReference type="InterPro" id="IPR023193">
    <property type="entry name" value="EPSP_synthase_CS"/>
</dbReference>
<feature type="binding site" evidence="7">
    <location>
        <position position="359"/>
    </location>
    <ligand>
        <name>3-phosphoshikimate</name>
        <dbReference type="ChEBI" id="CHEBI:145989"/>
    </ligand>
</feature>
<feature type="binding site" evidence="7">
    <location>
        <position position="433"/>
    </location>
    <ligand>
        <name>phosphoenolpyruvate</name>
        <dbReference type="ChEBI" id="CHEBI:58702"/>
    </ligand>
</feature>
<comment type="catalytic activity">
    <reaction evidence="6">
        <text>3-phosphoshikimate + phosphoenolpyruvate = 5-O-(1-carboxyvinyl)-3-phosphoshikimate + phosphate</text>
        <dbReference type="Rhea" id="RHEA:21256"/>
        <dbReference type="ChEBI" id="CHEBI:43474"/>
        <dbReference type="ChEBI" id="CHEBI:57701"/>
        <dbReference type="ChEBI" id="CHEBI:58702"/>
        <dbReference type="ChEBI" id="CHEBI:145989"/>
        <dbReference type="EC" id="2.5.1.19"/>
    </reaction>
    <physiologicalReaction direction="left-to-right" evidence="6">
        <dbReference type="Rhea" id="RHEA:21257"/>
    </physiologicalReaction>
</comment>
<dbReference type="NCBIfam" id="TIGR01356">
    <property type="entry name" value="aroA"/>
    <property type="match status" value="1"/>
</dbReference>
<evidence type="ECO:0000256" key="5">
    <source>
        <dbReference type="ARBA" id="ARBA00023141"/>
    </source>
</evidence>
<evidence type="ECO:0000256" key="1">
    <source>
        <dbReference type="ARBA" id="ARBA00004811"/>
    </source>
</evidence>
<comment type="function">
    <text evidence="7">Catalyzes the transfer of the enolpyruvyl moiety of phosphoenolpyruvate (PEP) to the 5-hydroxyl of shikimate-3-phosphate (S3P) to produce enolpyruvyl shikimate-3-phosphate and inorganic phosphate.</text>
</comment>
<dbReference type="UniPathway" id="UPA00053">
    <property type="reaction ID" value="UER00089"/>
</dbReference>
<dbReference type="HAMAP" id="MF_00210">
    <property type="entry name" value="EPSP_synth"/>
    <property type="match status" value="1"/>
</dbReference>
<keyword evidence="5 7" id="KW-0057">Aromatic amino acid biosynthesis</keyword>
<dbReference type="PANTHER" id="PTHR21090:SF5">
    <property type="entry name" value="PENTAFUNCTIONAL AROM POLYPEPTIDE"/>
    <property type="match status" value="1"/>
</dbReference>
<dbReference type="InterPro" id="IPR013792">
    <property type="entry name" value="RNA3'P_cycl/enolpyr_Trfase_a/b"/>
</dbReference>